<accession>A0A8I0KQY8</accession>
<evidence type="ECO:0000259" key="4">
    <source>
        <dbReference type="PROSITE" id="PS51677"/>
    </source>
</evidence>
<feature type="domain" description="NodB homology" evidence="4">
    <location>
        <begin position="309"/>
        <end position="485"/>
    </location>
</feature>
<dbReference type="Pfam" id="PF01522">
    <property type="entry name" value="Polysacc_deac_1"/>
    <property type="match status" value="1"/>
</dbReference>
<dbReference type="InterPro" id="IPR050248">
    <property type="entry name" value="Polysacc_deacetylase_ArnD"/>
</dbReference>
<dbReference type="GO" id="GO:0046872">
    <property type="term" value="F:metal ion binding"/>
    <property type="evidence" value="ECO:0007669"/>
    <property type="project" value="UniProtKB-KW"/>
</dbReference>
<dbReference type="Proteomes" id="UP000627538">
    <property type="component" value="Unassembled WGS sequence"/>
</dbReference>
<dbReference type="Gene3D" id="3.20.20.370">
    <property type="entry name" value="Glycoside hydrolase/deacetylase"/>
    <property type="match status" value="1"/>
</dbReference>
<dbReference type="PANTHER" id="PTHR10587">
    <property type="entry name" value="GLYCOSYL TRANSFERASE-RELATED"/>
    <property type="match status" value="1"/>
</dbReference>
<dbReference type="EMBL" id="JACRUO010000001">
    <property type="protein sequence ID" value="MBD3688912.1"/>
    <property type="molecule type" value="Genomic_DNA"/>
</dbReference>
<keyword evidence="3" id="KW-0732">Signal</keyword>
<organism evidence="5 6">
    <name type="scientific">Nanchangia anserum</name>
    <dbReference type="NCBI Taxonomy" id="2692125"/>
    <lineage>
        <taxon>Bacteria</taxon>
        <taxon>Bacillati</taxon>
        <taxon>Actinomycetota</taxon>
        <taxon>Actinomycetes</taxon>
        <taxon>Actinomycetales</taxon>
        <taxon>Actinomycetaceae</taxon>
        <taxon>Nanchangia</taxon>
    </lineage>
</organism>
<name>A0A8I0KQY8_9ACTO</name>
<proteinExistence type="predicted"/>
<evidence type="ECO:0000313" key="6">
    <source>
        <dbReference type="Proteomes" id="UP000627538"/>
    </source>
</evidence>
<dbReference type="GO" id="GO:0016810">
    <property type="term" value="F:hydrolase activity, acting on carbon-nitrogen (but not peptide) bonds"/>
    <property type="evidence" value="ECO:0007669"/>
    <property type="project" value="InterPro"/>
</dbReference>
<dbReference type="AlphaFoldDB" id="A0A8I0KQY8"/>
<dbReference type="InterPro" id="IPR002509">
    <property type="entry name" value="NODB_dom"/>
</dbReference>
<protein>
    <submittedName>
        <fullName evidence="5">Polysaccharide deacetylase family protein</fullName>
    </submittedName>
</protein>
<evidence type="ECO:0000313" key="5">
    <source>
        <dbReference type="EMBL" id="MBD3688912.1"/>
    </source>
</evidence>
<gene>
    <name evidence="5" type="ORF">H8R10_01495</name>
</gene>
<dbReference type="CDD" id="cd10917">
    <property type="entry name" value="CE4_NodB_like_6s_7s"/>
    <property type="match status" value="1"/>
</dbReference>
<sequence>MTHRSTIRHARAHRRILAAIAACAVSVPLMCSACTLSTNDAADPTATVASMPRPVDTATVTGLGHDSRHGTVPAAPPKRPAALTWETQMVAVPGHNGFNEALQHAGTDLVTRHVDDAPNTTEFHLAWSIPAATGQVLAIRLSADATAADKTTAHETQTFYTLTTSDVTVASTDLIAPAHRAALANHITDALREKSVLDEDASVDADKAFTDIILTPKHEAIAVITPDAAPLTPKKSVAVSIPAALVEPALSADGKRIVAGLPALSKADKNGETAAAAPASFAGLTNGAVPAVRAPRPAADDAVDCSAVPCVALTYDDGPSEYTPQLLDVLHAHDVHATFFTIGRQIEAHPDALKREAAEGHAVGIHTWTHPDLTKVSDPQIAQEITSTADKIASLTGTRPSITRPPYGSVNDRVIGQLKNLGQGIILWNVDTEDWRNKNSRTVLARATANPHAGQIILMHDSHSYGPEATGEIIDFFTQRGYHFVTIPQMFGDDMTPGTRYFGFTDRH</sequence>
<evidence type="ECO:0000256" key="3">
    <source>
        <dbReference type="SAM" id="SignalP"/>
    </source>
</evidence>
<keyword evidence="1" id="KW-0479">Metal-binding</keyword>
<evidence type="ECO:0000256" key="2">
    <source>
        <dbReference type="ARBA" id="ARBA00022801"/>
    </source>
</evidence>
<reference evidence="5 6" key="1">
    <citation type="submission" date="2020-08" db="EMBL/GenBank/DDBJ databases">
        <title>Winkia gen. nov., sp. nov., isolated from faeces of the Anser albifrons in China.</title>
        <authorList>
            <person name="Liu Q."/>
        </authorList>
    </citation>
    <scope>NUCLEOTIDE SEQUENCE [LARGE SCALE GENOMIC DNA]</scope>
    <source>
        <strain evidence="5 6">C62</strain>
    </source>
</reference>
<dbReference type="SUPFAM" id="SSF88713">
    <property type="entry name" value="Glycoside hydrolase/deacetylase"/>
    <property type="match status" value="1"/>
</dbReference>
<evidence type="ECO:0000256" key="1">
    <source>
        <dbReference type="ARBA" id="ARBA00022723"/>
    </source>
</evidence>
<dbReference type="RefSeq" id="WP_191071004.1">
    <property type="nucleotide sequence ID" value="NZ_CP060506.1"/>
</dbReference>
<dbReference type="PROSITE" id="PS51677">
    <property type="entry name" value="NODB"/>
    <property type="match status" value="1"/>
</dbReference>
<dbReference type="GO" id="GO:0016020">
    <property type="term" value="C:membrane"/>
    <property type="evidence" value="ECO:0007669"/>
    <property type="project" value="TreeGrafter"/>
</dbReference>
<comment type="caution">
    <text evidence="5">The sequence shown here is derived from an EMBL/GenBank/DDBJ whole genome shotgun (WGS) entry which is preliminary data.</text>
</comment>
<dbReference type="GO" id="GO:0005975">
    <property type="term" value="P:carbohydrate metabolic process"/>
    <property type="evidence" value="ECO:0007669"/>
    <property type="project" value="InterPro"/>
</dbReference>
<dbReference type="InterPro" id="IPR011330">
    <property type="entry name" value="Glyco_hydro/deAcase_b/a-brl"/>
</dbReference>
<keyword evidence="2" id="KW-0378">Hydrolase</keyword>
<keyword evidence="6" id="KW-1185">Reference proteome</keyword>
<feature type="signal peptide" evidence="3">
    <location>
        <begin position="1"/>
        <end position="33"/>
    </location>
</feature>
<dbReference type="PANTHER" id="PTHR10587:SF133">
    <property type="entry name" value="CHITIN DEACETYLASE 1-RELATED"/>
    <property type="match status" value="1"/>
</dbReference>
<feature type="chain" id="PRO_5034213808" evidence="3">
    <location>
        <begin position="34"/>
        <end position="508"/>
    </location>
</feature>